<dbReference type="AlphaFoldDB" id="A0A543CI49"/>
<dbReference type="EMBL" id="VFOZ01000001">
    <property type="protein sequence ID" value="TQL96761.1"/>
    <property type="molecule type" value="Genomic_DNA"/>
</dbReference>
<dbReference type="GO" id="GO:0016020">
    <property type="term" value="C:membrane"/>
    <property type="evidence" value="ECO:0007669"/>
    <property type="project" value="GOC"/>
</dbReference>
<evidence type="ECO:0000259" key="4">
    <source>
        <dbReference type="Pfam" id="PF06925"/>
    </source>
</evidence>
<proteinExistence type="inferred from homology"/>
<dbReference type="PANTHER" id="PTHR43025">
    <property type="entry name" value="MONOGALACTOSYLDIACYLGLYCEROL SYNTHASE"/>
    <property type="match status" value="1"/>
</dbReference>
<keyword evidence="2" id="KW-0328">Glycosyltransferase</keyword>
<evidence type="ECO:0000256" key="1">
    <source>
        <dbReference type="ARBA" id="ARBA00006962"/>
    </source>
</evidence>
<protein>
    <submittedName>
        <fullName evidence="5">UDP-N-acetylglucosamine:LPS N-acetylglucosamine transferase</fullName>
    </submittedName>
</protein>
<evidence type="ECO:0000313" key="6">
    <source>
        <dbReference type="Proteomes" id="UP000316096"/>
    </source>
</evidence>
<sequence length="373" mass="38368">MTRHITIVSASVGAGHDGAAAELARRLRESGFSVDCHDFLDMLPASLGRLLRQAYAMQLRAAPESWGRLFTALERRPGLAAAACGLAARGVARTVAPGSAAVVSTYPLAGQVLGGLRRRGLLEVPVITYLTDMSVHPLWVAEGVDAHLALHPTAAAQARRLGAADVRVSGPAVRPGFRPPESALERNASRLRFGLRTGRPLALVVAGAWGTGDVAATARDVAASGLATPVVACGRNAVLREALARSGAGITLGWVDDMPTLMRACDVVIQNAGGLSSLEALASGLPVISYRCLPGHGSTNAAALDQAGWAPWARRPEDLPGMLAMALARPPQTPHASAVDPAEIVAGLARCDTAGPAAVLPATREPALAGEAP</sequence>
<dbReference type="RefSeq" id="WP_141955579.1">
    <property type="nucleotide sequence ID" value="NZ_VFOZ01000001.1"/>
</dbReference>
<dbReference type="Pfam" id="PF06925">
    <property type="entry name" value="MGDG_synth"/>
    <property type="match status" value="1"/>
</dbReference>
<dbReference type="PANTHER" id="PTHR43025:SF3">
    <property type="entry name" value="MONOGALACTOSYLDIACYLGLYCEROL SYNTHASE 1, CHLOROPLASTIC"/>
    <property type="match status" value="1"/>
</dbReference>
<dbReference type="InterPro" id="IPR050519">
    <property type="entry name" value="Glycosyltransf_28_UgtP"/>
</dbReference>
<dbReference type="InterPro" id="IPR009695">
    <property type="entry name" value="Diacylglyc_glucosyltr_N"/>
</dbReference>
<organism evidence="5 6">
    <name type="scientific">Actinoallomurus bryophytorum</name>
    <dbReference type="NCBI Taxonomy" id="1490222"/>
    <lineage>
        <taxon>Bacteria</taxon>
        <taxon>Bacillati</taxon>
        <taxon>Actinomycetota</taxon>
        <taxon>Actinomycetes</taxon>
        <taxon>Streptosporangiales</taxon>
        <taxon>Thermomonosporaceae</taxon>
        <taxon>Actinoallomurus</taxon>
    </lineage>
</organism>
<feature type="domain" description="Diacylglycerol glucosyltransferase N-terminal" evidence="4">
    <location>
        <begin position="16"/>
        <end position="166"/>
    </location>
</feature>
<dbReference type="GO" id="GO:0009247">
    <property type="term" value="P:glycolipid biosynthetic process"/>
    <property type="evidence" value="ECO:0007669"/>
    <property type="project" value="InterPro"/>
</dbReference>
<evidence type="ECO:0000256" key="2">
    <source>
        <dbReference type="ARBA" id="ARBA00022676"/>
    </source>
</evidence>
<dbReference type="OrthoDB" id="9810950at2"/>
<evidence type="ECO:0000256" key="3">
    <source>
        <dbReference type="ARBA" id="ARBA00022679"/>
    </source>
</evidence>
<keyword evidence="3 5" id="KW-0808">Transferase</keyword>
<accession>A0A543CI49</accession>
<keyword evidence="6" id="KW-1185">Reference proteome</keyword>
<comment type="caution">
    <text evidence="5">The sequence shown here is derived from an EMBL/GenBank/DDBJ whole genome shotgun (WGS) entry which is preliminary data.</text>
</comment>
<name>A0A543CI49_9ACTN</name>
<dbReference type="Gene3D" id="3.40.50.2000">
    <property type="entry name" value="Glycogen Phosphorylase B"/>
    <property type="match status" value="1"/>
</dbReference>
<dbReference type="SUPFAM" id="SSF53756">
    <property type="entry name" value="UDP-Glycosyltransferase/glycogen phosphorylase"/>
    <property type="match status" value="1"/>
</dbReference>
<evidence type="ECO:0000313" key="5">
    <source>
        <dbReference type="EMBL" id="TQL96761.1"/>
    </source>
</evidence>
<comment type="similarity">
    <text evidence="1">Belongs to the glycosyltransferase 28 family.</text>
</comment>
<dbReference type="GO" id="GO:0016758">
    <property type="term" value="F:hexosyltransferase activity"/>
    <property type="evidence" value="ECO:0007669"/>
    <property type="project" value="InterPro"/>
</dbReference>
<reference evidence="5 6" key="1">
    <citation type="submission" date="2019-06" db="EMBL/GenBank/DDBJ databases">
        <title>Sequencing the genomes of 1000 actinobacteria strains.</title>
        <authorList>
            <person name="Klenk H.-P."/>
        </authorList>
    </citation>
    <scope>NUCLEOTIDE SEQUENCE [LARGE SCALE GENOMIC DNA]</scope>
    <source>
        <strain evidence="5 6">DSM 102200</strain>
    </source>
</reference>
<dbReference type="Proteomes" id="UP000316096">
    <property type="component" value="Unassembled WGS sequence"/>
</dbReference>
<gene>
    <name evidence="5" type="ORF">FB559_2313</name>
</gene>